<sequence>MIRRRRMLGTTALAAAGALAPPPAAPRRAHAQAPRATPGWPERPIRFVITAQVGGVSDIFIRIFENRLRERLGQPLWIDPRPGAGGSVGGEAMARATDNHTIMINHIASHGIGPTLHKARLTFDPLRDTPGIARIAALPNVLIVKGDGPVRDLQGLVAYIKANPRRANFASAGAGTSSHLSGVLFGQKMGLELTHVPYRGTGPSMAAVLNGEVLFAIDNAPASRQHVLAGPLRALGVSTARRASTMPELPTLRELGVPDFDVSSWYGIAGPASLPRPVVARLEEEFLGCMNDPEIARRFRDYGAEPWPLGTADYNAFLRAEVARWAEVIRTAGVTAD</sequence>
<feature type="chain" id="PRO_5046745242" evidence="3">
    <location>
        <begin position="21"/>
        <end position="337"/>
    </location>
</feature>
<organism evidence="4 5">
    <name type="scientific">Caldovatus aquaticus</name>
    <dbReference type="NCBI Taxonomy" id="2865671"/>
    <lineage>
        <taxon>Bacteria</taxon>
        <taxon>Pseudomonadati</taxon>
        <taxon>Pseudomonadota</taxon>
        <taxon>Alphaproteobacteria</taxon>
        <taxon>Acetobacterales</taxon>
        <taxon>Roseomonadaceae</taxon>
        <taxon>Caldovatus</taxon>
    </lineage>
</organism>
<keyword evidence="3" id="KW-0732">Signal</keyword>
<evidence type="ECO:0000256" key="3">
    <source>
        <dbReference type="SAM" id="SignalP"/>
    </source>
</evidence>
<dbReference type="InterPro" id="IPR042100">
    <property type="entry name" value="Bug_dom1"/>
</dbReference>
<evidence type="ECO:0000256" key="2">
    <source>
        <dbReference type="SAM" id="MobiDB-lite"/>
    </source>
</evidence>
<evidence type="ECO:0000313" key="4">
    <source>
        <dbReference type="EMBL" id="MBW8271235.1"/>
    </source>
</evidence>
<comment type="caution">
    <text evidence="4">The sequence shown here is derived from an EMBL/GenBank/DDBJ whole genome shotgun (WGS) entry which is preliminary data.</text>
</comment>
<evidence type="ECO:0000313" key="5">
    <source>
        <dbReference type="Proteomes" id="UP001519924"/>
    </source>
</evidence>
<comment type="similarity">
    <text evidence="1">Belongs to the UPF0065 (bug) family.</text>
</comment>
<dbReference type="Proteomes" id="UP001519924">
    <property type="component" value="Unassembled WGS sequence"/>
</dbReference>
<feature type="region of interest" description="Disordered" evidence="2">
    <location>
        <begin position="18"/>
        <end position="38"/>
    </location>
</feature>
<evidence type="ECO:0000256" key="1">
    <source>
        <dbReference type="ARBA" id="ARBA00006987"/>
    </source>
</evidence>
<dbReference type="SUPFAM" id="SSF53850">
    <property type="entry name" value="Periplasmic binding protein-like II"/>
    <property type="match status" value="1"/>
</dbReference>
<reference evidence="4 5" key="1">
    <citation type="submission" date="2021-08" db="EMBL/GenBank/DDBJ databases">
        <title>Caldovatus sediminis gen. nov., sp. nov., a moderately thermophilic bacterium isolated from a hot spring.</title>
        <authorList>
            <person name="Hu C.-J."/>
            <person name="Li W.-J."/>
            <person name="Xian W.-D."/>
        </authorList>
    </citation>
    <scope>NUCLEOTIDE SEQUENCE [LARGE SCALE GENOMIC DNA]</scope>
    <source>
        <strain evidence="4 5">SYSU G05006</strain>
    </source>
</reference>
<dbReference type="Gene3D" id="3.40.190.150">
    <property type="entry name" value="Bordetella uptake gene, domain 1"/>
    <property type="match status" value="1"/>
</dbReference>
<dbReference type="PANTHER" id="PTHR42928">
    <property type="entry name" value="TRICARBOXYLATE-BINDING PROTEIN"/>
    <property type="match status" value="1"/>
</dbReference>
<dbReference type="InterPro" id="IPR006311">
    <property type="entry name" value="TAT_signal"/>
</dbReference>
<dbReference type="Gene3D" id="3.40.190.10">
    <property type="entry name" value="Periplasmic binding protein-like II"/>
    <property type="match status" value="1"/>
</dbReference>
<dbReference type="RefSeq" id="WP_220119010.1">
    <property type="nucleotide sequence ID" value="NZ_JAHZUY010000079.1"/>
</dbReference>
<gene>
    <name evidence="4" type="ORF">K1J50_17300</name>
</gene>
<dbReference type="PIRSF" id="PIRSF017082">
    <property type="entry name" value="YflP"/>
    <property type="match status" value="1"/>
</dbReference>
<dbReference type="InterPro" id="IPR005064">
    <property type="entry name" value="BUG"/>
</dbReference>
<dbReference type="EMBL" id="JAHZUY010000079">
    <property type="protein sequence ID" value="MBW8271235.1"/>
    <property type="molecule type" value="Genomic_DNA"/>
</dbReference>
<dbReference type="Pfam" id="PF03401">
    <property type="entry name" value="TctC"/>
    <property type="match status" value="1"/>
</dbReference>
<dbReference type="PANTHER" id="PTHR42928:SF5">
    <property type="entry name" value="BLR1237 PROTEIN"/>
    <property type="match status" value="1"/>
</dbReference>
<dbReference type="CDD" id="cd07012">
    <property type="entry name" value="PBP2_Bug_TTT"/>
    <property type="match status" value="1"/>
</dbReference>
<protein>
    <submittedName>
        <fullName evidence="4">Tripartite tricarboxylate transporter substrate binding protein</fullName>
    </submittedName>
</protein>
<keyword evidence="5" id="KW-1185">Reference proteome</keyword>
<proteinExistence type="inferred from homology"/>
<dbReference type="PROSITE" id="PS51318">
    <property type="entry name" value="TAT"/>
    <property type="match status" value="1"/>
</dbReference>
<feature type="signal peptide" evidence="3">
    <location>
        <begin position="1"/>
        <end position="20"/>
    </location>
</feature>
<name>A0ABS7F6J8_9PROT</name>
<accession>A0ABS7F6J8</accession>